<name>A0ABS7XKW3_9FLAO</name>
<keyword evidence="1" id="KW-0732">Signal</keyword>
<keyword evidence="3" id="KW-1185">Reference proteome</keyword>
<accession>A0ABS7XKW3</accession>
<protein>
    <submittedName>
        <fullName evidence="2">DUF4468 domain-containing protein</fullName>
    </submittedName>
</protein>
<evidence type="ECO:0000313" key="2">
    <source>
        <dbReference type="EMBL" id="MBZ9779088.1"/>
    </source>
</evidence>
<comment type="caution">
    <text evidence="2">The sequence shown here is derived from an EMBL/GenBank/DDBJ whole genome shotgun (WGS) entry which is preliminary data.</text>
</comment>
<evidence type="ECO:0000313" key="3">
    <source>
        <dbReference type="Proteomes" id="UP001199314"/>
    </source>
</evidence>
<dbReference type="EMBL" id="JAIQZE010000009">
    <property type="protein sequence ID" value="MBZ9779088.1"/>
    <property type="molecule type" value="Genomic_DNA"/>
</dbReference>
<sequence>MAKVYLLVVVVFISFNSSSQTKDLPKFDFDNYNFPKAVVVDVADKDKVQLEDDLRSWINSYFNESTLLNSKLSEDSFLISGKSIRFLKIKNLPTDLKYDIKISLRDQKYRFEVRALYYKYYTEYRVISNVDLIKDDVIKRDLLESRSIITAFINNLNSNLYRYITKENNEW</sequence>
<organism evidence="2 3">
    <name type="scientific">Psychroflexus longus</name>
    <dbReference type="NCBI Taxonomy" id="2873596"/>
    <lineage>
        <taxon>Bacteria</taxon>
        <taxon>Pseudomonadati</taxon>
        <taxon>Bacteroidota</taxon>
        <taxon>Flavobacteriia</taxon>
        <taxon>Flavobacteriales</taxon>
        <taxon>Flavobacteriaceae</taxon>
        <taxon>Psychroflexus</taxon>
    </lineage>
</organism>
<gene>
    <name evidence="2" type="ORF">LB452_09145</name>
</gene>
<feature type="signal peptide" evidence="1">
    <location>
        <begin position="1"/>
        <end position="21"/>
    </location>
</feature>
<dbReference type="RefSeq" id="WP_224461435.1">
    <property type="nucleotide sequence ID" value="NZ_JAIQZE010000009.1"/>
</dbReference>
<evidence type="ECO:0000256" key="1">
    <source>
        <dbReference type="SAM" id="SignalP"/>
    </source>
</evidence>
<dbReference type="Gene3D" id="3.30.530.80">
    <property type="match status" value="1"/>
</dbReference>
<feature type="chain" id="PRO_5046938261" evidence="1">
    <location>
        <begin position="22"/>
        <end position="171"/>
    </location>
</feature>
<proteinExistence type="predicted"/>
<reference evidence="3" key="1">
    <citation type="submission" date="2023-07" db="EMBL/GenBank/DDBJ databases">
        <title>Novel species isolated from saline lakes on Tibetan Plateau.</title>
        <authorList>
            <person name="Lu H."/>
        </authorList>
    </citation>
    <scope>NUCLEOTIDE SEQUENCE [LARGE SCALE GENOMIC DNA]</scope>
    <source>
        <strain evidence="3">CAK8W</strain>
    </source>
</reference>
<dbReference type="Proteomes" id="UP001199314">
    <property type="component" value="Unassembled WGS sequence"/>
</dbReference>